<feature type="compositionally biased region" description="Basic and acidic residues" evidence="1">
    <location>
        <begin position="98"/>
        <end position="109"/>
    </location>
</feature>
<dbReference type="Proteomes" id="UP000314982">
    <property type="component" value="Unassembled WGS sequence"/>
</dbReference>
<feature type="compositionally biased region" description="Polar residues" evidence="1">
    <location>
        <begin position="51"/>
        <end position="62"/>
    </location>
</feature>
<keyword evidence="3" id="KW-1185">Reference proteome</keyword>
<organism evidence="2 3">
    <name type="scientific">Hucho hucho</name>
    <name type="common">huchen</name>
    <dbReference type="NCBI Taxonomy" id="62062"/>
    <lineage>
        <taxon>Eukaryota</taxon>
        <taxon>Metazoa</taxon>
        <taxon>Chordata</taxon>
        <taxon>Craniata</taxon>
        <taxon>Vertebrata</taxon>
        <taxon>Euteleostomi</taxon>
        <taxon>Actinopterygii</taxon>
        <taxon>Neopterygii</taxon>
        <taxon>Teleostei</taxon>
        <taxon>Protacanthopterygii</taxon>
        <taxon>Salmoniformes</taxon>
        <taxon>Salmonidae</taxon>
        <taxon>Salmoninae</taxon>
        <taxon>Hucho</taxon>
    </lineage>
</organism>
<feature type="region of interest" description="Disordered" evidence="1">
    <location>
        <begin position="1"/>
        <end position="109"/>
    </location>
</feature>
<reference evidence="2" key="3">
    <citation type="submission" date="2025-09" db="UniProtKB">
        <authorList>
            <consortium name="Ensembl"/>
        </authorList>
    </citation>
    <scope>IDENTIFICATION</scope>
</reference>
<evidence type="ECO:0000313" key="3">
    <source>
        <dbReference type="Proteomes" id="UP000314982"/>
    </source>
</evidence>
<evidence type="ECO:0000313" key="2">
    <source>
        <dbReference type="Ensembl" id="ENSHHUP00000038663.1"/>
    </source>
</evidence>
<dbReference type="STRING" id="62062.ENSHHUP00000038663"/>
<evidence type="ECO:0000256" key="1">
    <source>
        <dbReference type="SAM" id="MobiDB-lite"/>
    </source>
</evidence>
<reference evidence="2" key="2">
    <citation type="submission" date="2025-08" db="UniProtKB">
        <authorList>
            <consortium name="Ensembl"/>
        </authorList>
    </citation>
    <scope>IDENTIFICATION</scope>
</reference>
<sequence length="162" mass="18429">MVDRQTDKENETDRRGETEREMAHNVNFDLAAHHMEAGLESPVDEEGVHDSFNQLIEDQSQEAFELQELQRELDAEERDSVASLSSPGREIWRGSQGRGEEEGGRQLDPLIEERWSSATLKVLSSMPSRTIGKSPLRHPYDILMTPLRQSYYSLKTAVCTPT</sequence>
<feature type="compositionally biased region" description="Basic and acidic residues" evidence="1">
    <location>
        <begin position="1"/>
        <end position="23"/>
    </location>
</feature>
<accession>A0A4W5MLI5</accession>
<name>A0A4W5MLI5_9TELE</name>
<dbReference type="Ensembl" id="ENSHHUT00000040187.1">
    <property type="protein sequence ID" value="ENSHHUP00000038663.1"/>
    <property type="gene ID" value="ENSHHUG00000024101.1"/>
</dbReference>
<protein>
    <submittedName>
        <fullName evidence="2">Transmembrane channel-like 6b</fullName>
    </submittedName>
</protein>
<dbReference type="GeneTree" id="ENSGT00940000175759"/>
<proteinExistence type="predicted"/>
<dbReference type="AlphaFoldDB" id="A0A4W5MLI5"/>
<reference evidence="3" key="1">
    <citation type="submission" date="2018-06" db="EMBL/GenBank/DDBJ databases">
        <title>Genome assembly of Danube salmon.</title>
        <authorList>
            <person name="Macqueen D.J."/>
            <person name="Gundappa M.K."/>
        </authorList>
    </citation>
    <scope>NUCLEOTIDE SEQUENCE [LARGE SCALE GENOMIC DNA]</scope>
</reference>